<keyword evidence="4" id="KW-1185">Reference proteome</keyword>
<dbReference type="Gene3D" id="2.60.40.1090">
    <property type="entry name" value="Fimbrial-type adhesion domain"/>
    <property type="match status" value="1"/>
</dbReference>
<dbReference type="EMBL" id="JASSOM010000073">
    <property type="protein sequence ID" value="MDK9365422.1"/>
    <property type="molecule type" value="Genomic_DNA"/>
</dbReference>
<dbReference type="GO" id="GO:0009289">
    <property type="term" value="C:pilus"/>
    <property type="evidence" value="ECO:0007669"/>
    <property type="project" value="InterPro"/>
</dbReference>
<organism evidence="3 4">
    <name type="scientific">Lelliottia wanjuensis</name>
    <dbReference type="NCBI Taxonomy" id="3050585"/>
    <lineage>
        <taxon>Bacteria</taxon>
        <taxon>Pseudomonadati</taxon>
        <taxon>Pseudomonadota</taxon>
        <taxon>Gammaproteobacteria</taxon>
        <taxon>Enterobacterales</taxon>
        <taxon>Enterobacteriaceae</taxon>
        <taxon>Lelliottia</taxon>
    </lineage>
</organism>
<dbReference type="Pfam" id="PF00419">
    <property type="entry name" value="Fimbrial"/>
    <property type="match status" value="1"/>
</dbReference>
<accession>A0AAP4FXK2</accession>
<dbReference type="InterPro" id="IPR036937">
    <property type="entry name" value="Adhesion_dom_fimbrial_sf"/>
</dbReference>
<reference evidence="3 4" key="1">
    <citation type="submission" date="2023-06" db="EMBL/GenBank/DDBJ databases">
        <title>Identification and characterization of antibiotic-resistant Gram-negative bacteria.</title>
        <authorList>
            <person name="Cho G.-S."/>
            <person name="Lee J."/>
            <person name="Tai E."/>
            <person name="Jeong S."/>
            <person name="Kim I."/>
            <person name="Kim B.-E."/>
            <person name="Jeong M.-I."/>
            <person name="Oh K.-K."/>
            <person name="Franz C.M.A.P."/>
        </authorList>
    </citation>
    <scope>NUCLEOTIDE SEQUENCE [LARGE SCALE GENOMIC DNA]</scope>
    <source>
        <strain evidence="3 4">V106_12</strain>
    </source>
</reference>
<gene>
    <name evidence="3" type="ORF">QQF32_19680</name>
</gene>
<sequence length="155" mass="16743">MKKLLLIAMVFSAPGYADNMAFHGTLVEPPCTINEGRVIEVAFGDELGISKIDGSNYRKTIDYSIKCDNSYAPNNLALVVDTSQPTTYDSSAIATDKTGLGIRILLDGQGIEFGRRVPVDPFSPPLLEAVPVQEPGLVLEEGAFSATMTLRTDYL</sequence>
<dbReference type="Proteomes" id="UP001223214">
    <property type="component" value="Unassembled WGS sequence"/>
</dbReference>
<proteinExistence type="predicted"/>
<dbReference type="GO" id="GO:0007155">
    <property type="term" value="P:cell adhesion"/>
    <property type="evidence" value="ECO:0007669"/>
    <property type="project" value="InterPro"/>
</dbReference>
<dbReference type="AlphaFoldDB" id="A0AAP4FXK2"/>
<evidence type="ECO:0000256" key="1">
    <source>
        <dbReference type="SAM" id="SignalP"/>
    </source>
</evidence>
<evidence type="ECO:0000313" key="3">
    <source>
        <dbReference type="EMBL" id="MDK9365422.1"/>
    </source>
</evidence>
<protein>
    <submittedName>
        <fullName evidence="3">Fimbrial protein</fullName>
    </submittedName>
</protein>
<dbReference type="InterPro" id="IPR000259">
    <property type="entry name" value="Adhesion_dom_fimbrial"/>
</dbReference>
<evidence type="ECO:0000259" key="2">
    <source>
        <dbReference type="Pfam" id="PF00419"/>
    </source>
</evidence>
<dbReference type="InterPro" id="IPR008966">
    <property type="entry name" value="Adhesion_dom_sf"/>
</dbReference>
<evidence type="ECO:0000313" key="4">
    <source>
        <dbReference type="Proteomes" id="UP001223214"/>
    </source>
</evidence>
<keyword evidence="1" id="KW-0732">Signal</keyword>
<feature type="chain" id="PRO_5042991701" evidence="1">
    <location>
        <begin position="18"/>
        <end position="155"/>
    </location>
</feature>
<feature type="domain" description="Fimbrial-type adhesion" evidence="2">
    <location>
        <begin position="21"/>
        <end position="154"/>
    </location>
</feature>
<comment type="caution">
    <text evidence="3">The sequence shown here is derived from an EMBL/GenBank/DDBJ whole genome shotgun (WGS) entry which is preliminary data.</text>
</comment>
<feature type="signal peptide" evidence="1">
    <location>
        <begin position="1"/>
        <end position="17"/>
    </location>
</feature>
<dbReference type="RefSeq" id="WP_285149606.1">
    <property type="nucleotide sequence ID" value="NZ_JASSOM010000073.1"/>
</dbReference>
<name>A0AAP4FXK2_9ENTR</name>
<dbReference type="SUPFAM" id="SSF49401">
    <property type="entry name" value="Bacterial adhesins"/>
    <property type="match status" value="1"/>
</dbReference>